<organism evidence="1 2">
    <name type="scientific">Albula glossodonta</name>
    <name type="common">roundjaw bonefish</name>
    <dbReference type="NCBI Taxonomy" id="121402"/>
    <lineage>
        <taxon>Eukaryota</taxon>
        <taxon>Metazoa</taxon>
        <taxon>Chordata</taxon>
        <taxon>Craniata</taxon>
        <taxon>Vertebrata</taxon>
        <taxon>Euteleostomi</taxon>
        <taxon>Actinopterygii</taxon>
        <taxon>Neopterygii</taxon>
        <taxon>Teleostei</taxon>
        <taxon>Albuliformes</taxon>
        <taxon>Albulidae</taxon>
        <taxon>Albula</taxon>
    </lineage>
</organism>
<sequence>MSSYYFLPRHLPSSSLSTLTCPTLLTNKNSHEPPYWHIPFIRFIFHTCIRTSPESRMRGKWSLEMRLQSQSTLSSWWAHVFICRCHAS</sequence>
<name>A0A8T2P208_9TELE</name>
<protein>
    <submittedName>
        <fullName evidence="1">Uncharacterized protein</fullName>
    </submittedName>
</protein>
<comment type="caution">
    <text evidence="1">The sequence shown here is derived from an EMBL/GenBank/DDBJ whole genome shotgun (WGS) entry which is preliminary data.</text>
</comment>
<accession>A0A8T2P208</accession>
<keyword evidence="2" id="KW-1185">Reference proteome</keyword>
<dbReference type="Proteomes" id="UP000824540">
    <property type="component" value="Unassembled WGS sequence"/>
</dbReference>
<evidence type="ECO:0000313" key="1">
    <source>
        <dbReference type="EMBL" id="KAG9346605.1"/>
    </source>
</evidence>
<evidence type="ECO:0000313" key="2">
    <source>
        <dbReference type="Proteomes" id="UP000824540"/>
    </source>
</evidence>
<gene>
    <name evidence="1" type="ORF">JZ751_006916</name>
</gene>
<reference evidence="1" key="1">
    <citation type="thesis" date="2021" institute="BYU ScholarsArchive" country="Provo, UT, USA">
        <title>Applications of and Algorithms for Genome Assembly and Genomic Analyses with an Emphasis on Marine Teleosts.</title>
        <authorList>
            <person name="Pickett B.D."/>
        </authorList>
    </citation>
    <scope>NUCLEOTIDE SEQUENCE</scope>
    <source>
        <strain evidence="1">HI-2016</strain>
    </source>
</reference>
<dbReference type="EMBL" id="JAFBMS010000015">
    <property type="protein sequence ID" value="KAG9346605.1"/>
    <property type="molecule type" value="Genomic_DNA"/>
</dbReference>
<dbReference type="AlphaFoldDB" id="A0A8T2P208"/>
<proteinExistence type="predicted"/>